<comment type="function">
    <text evidence="9">Catalyzes the formation of acetyl phosphate from acetate and ATP. Can also catalyze the reverse reaction.</text>
</comment>
<sequence length="372" mass="38712">MTDALLVLNSGSSSLKFQVFAIDGLEVLARGKAVRLGEPAPTMDASTAAGEKERAALPAGADHQAALAAALAFVGRHGDAWRIRAVAHRIVHGGDAFVDPVIVTPEVFAALERLSPLAPLHQPHNLAAVAATQRLLGDVTSIACFDTAFHARRDPVFHDFALPADLREKGVRRYGFHGLSYDWVARRLAAEHPALHAGRVVAAHLGNGASLCAMRGGRSVDTTMGMTALDGLPMGTRCGALDAGAVLYLLEGLGLSVGEVSTALYERSGLLGLSGVSNDMETLLGSADPRAEFAVEFFVTRVAQFVAAMAAAVGGIDGLVFTGGIGEHAASVRSSIVSRLGFLGLFDVLIVPANEERVMALQAAELLGAVGR</sequence>
<feature type="binding site" evidence="9">
    <location>
        <begin position="204"/>
        <end position="208"/>
    </location>
    <ligand>
        <name>ATP</name>
        <dbReference type="ChEBI" id="CHEBI:30616"/>
    </ligand>
</feature>
<keyword evidence="12" id="KW-1185">Reference proteome</keyword>
<feature type="binding site" evidence="9">
    <location>
        <position position="355"/>
    </location>
    <ligand>
        <name>Mg(2+)</name>
        <dbReference type="ChEBI" id="CHEBI:18420"/>
    </ligand>
</feature>
<comment type="subcellular location">
    <subcellularLocation>
        <location evidence="9">Cytoplasm</location>
    </subcellularLocation>
</comment>
<feature type="binding site" evidence="9">
    <location>
        <position position="16"/>
    </location>
    <ligand>
        <name>ATP</name>
        <dbReference type="ChEBI" id="CHEBI:30616"/>
    </ligand>
</feature>
<comment type="cofactor">
    <cofactor evidence="9">
        <name>Mg(2+)</name>
        <dbReference type="ChEBI" id="CHEBI:18420"/>
    </cofactor>
    <cofactor evidence="9">
        <name>Mn(2+)</name>
        <dbReference type="ChEBI" id="CHEBI:29035"/>
    </cofactor>
    <text evidence="9">Mg(2+). Can also accept Mn(2+).</text>
</comment>
<feature type="site" description="Transition state stabilizer" evidence="9">
    <location>
        <position position="237"/>
    </location>
</feature>
<dbReference type="PROSITE" id="PS01075">
    <property type="entry name" value="ACETATE_KINASE_1"/>
    <property type="match status" value="1"/>
</dbReference>
<evidence type="ECO:0000256" key="5">
    <source>
        <dbReference type="ARBA" id="ARBA00022741"/>
    </source>
</evidence>
<dbReference type="PROSITE" id="PS01076">
    <property type="entry name" value="ACETATE_KINASE_2"/>
    <property type="match status" value="1"/>
</dbReference>
<evidence type="ECO:0000256" key="4">
    <source>
        <dbReference type="ARBA" id="ARBA00022723"/>
    </source>
</evidence>
<proteinExistence type="inferred from homology"/>
<evidence type="ECO:0000256" key="6">
    <source>
        <dbReference type="ARBA" id="ARBA00022777"/>
    </source>
</evidence>
<dbReference type="PRINTS" id="PR00471">
    <property type="entry name" value="ACETATEKNASE"/>
</dbReference>
<comment type="caution">
    <text evidence="9">Lacks conserved residue(s) required for the propagation of feature annotation.</text>
</comment>
<dbReference type="EC" id="2.7.2.1" evidence="9"/>
<protein>
    <recommendedName>
        <fullName evidence="9">Acetate kinase</fullName>
        <ecNumber evidence="9">2.7.2.1</ecNumber>
    </recommendedName>
    <alternativeName>
        <fullName evidence="9">Acetokinase</fullName>
    </alternativeName>
</protein>
<feature type="binding site" evidence="9">
    <location>
        <begin position="324"/>
        <end position="328"/>
    </location>
    <ligand>
        <name>ATP</name>
        <dbReference type="ChEBI" id="CHEBI:30616"/>
    </ligand>
</feature>
<comment type="caution">
    <text evidence="11">The sequence shown here is derived from an EMBL/GenBank/DDBJ whole genome shotgun (WGS) entry which is preliminary data.</text>
</comment>
<gene>
    <name evidence="9" type="primary">ackA</name>
    <name evidence="11" type="ORF">ACFQ4O_13330</name>
</gene>
<dbReference type="InterPro" id="IPR004372">
    <property type="entry name" value="Ac/propionate_kinase"/>
</dbReference>
<evidence type="ECO:0000313" key="11">
    <source>
        <dbReference type="EMBL" id="MFD1332981.1"/>
    </source>
</evidence>
<evidence type="ECO:0000256" key="10">
    <source>
        <dbReference type="RuleBase" id="RU003835"/>
    </source>
</evidence>
<evidence type="ECO:0000313" key="12">
    <source>
        <dbReference type="Proteomes" id="UP001597171"/>
    </source>
</evidence>
<feature type="active site" description="Proton donor/acceptor" evidence="9">
    <location>
        <position position="146"/>
    </location>
</feature>
<comment type="catalytic activity">
    <reaction evidence="9">
        <text>acetate + ATP = acetyl phosphate + ADP</text>
        <dbReference type="Rhea" id="RHEA:11352"/>
        <dbReference type="ChEBI" id="CHEBI:22191"/>
        <dbReference type="ChEBI" id="CHEBI:30089"/>
        <dbReference type="ChEBI" id="CHEBI:30616"/>
        <dbReference type="ChEBI" id="CHEBI:456216"/>
        <dbReference type="EC" id="2.7.2.1"/>
    </reaction>
</comment>
<keyword evidence="7 9" id="KW-0067">ATP-binding</keyword>
<evidence type="ECO:0000256" key="9">
    <source>
        <dbReference type="HAMAP-Rule" id="MF_00020"/>
    </source>
</evidence>
<dbReference type="GO" id="GO:0016301">
    <property type="term" value="F:kinase activity"/>
    <property type="evidence" value="ECO:0007669"/>
    <property type="project" value="UniProtKB-KW"/>
</dbReference>
<evidence type="ECO:0000256" key="2">
    <source>
        <dbReference type="ARBA" id="ARBA00022490"/>
    </source>
</evidence>
<dbReference type="SUPFAM" id="SSF53067">
    <property type="entry name" value="Actin-like ATPase domain"/>
    <property type="match status" value="2"/>
</dbReference>
<dbReference type="Pfam" id="PF00871">
    <property type="entry name" value="Acetate_kinase"/>
    <property type="match status" value="1"/>
</dbReference>
<comment type="pathway">
    <text evidence="9">Metabolic intermediate biosynthesis; acetyl-CoA biosynthesis; acetyl-CoA from acetate: step 1/2.</text>
</comment>
<dbReference type="HAMAP" id="MF_00020">
    <property type="entry name" value="Acetate_kinase"/>
    <property type="match status" value="1"/>
</dbReference>
<name>A0ABW3Z9I0_9HYPH</name>
<dbReference type="Proteomes" id="UP001597171">
    <property type="component" value="Unassembled WGS sequence"/>
</dbReference>
<accession>A0ABW3Z9I0</accession>
<keyword evidence="5 9" id="KW-0547">Nucleotide-binding</keyword>
<keyword evidence="8 9" id="KW-0460">Magnesium</keyword>
<dbReference type="InterPro" id="IPR000890">
    <property type="entry name" value="Aliphatic_acid_kin_short-chain"/>
</dbReference>
<feature type="site" description="Transition state stabilizer" evidence="9">
    <location>
        <position position="177"/>
    </location>
</feature>
<comment type="similarity">
    <text evidence="1 9 10">Belongs to the acetokinase family.</text>
</comment>
<reference evidence="12" key="1">
    <citation type="journal article" date="2019" name="Int. J. Syst. Evol. Microbiol.">
        <title>The Global Catalogue of Microorganisms (GCM) 10K type strain sequencing project: providing services to taxonomists for standard genome sequencing and annotation.</title>
        <authorList>
            <consortium name="The Broad Institute Genomics Platform"/>
            <consortium name="The Broad Institute Genome Sequencing Center for Infectious Disease"/>
            <person name="Wu L."/>
            <person name="Ma J."/>
        </authorList>
    </citation>
    <scope>NUCLEOTIDE SEQUENCE [LARGE SCALE GENOMIC DNA]</scope>
    <source>
        <strain evidence="12">CCUG 61696</strain>
    </source>
</reference>
<evidence type="ECO:0000256" key="3">
    <source>
        <dbReference type="ARBA" id="ARBA00022679"/>
    </source>
</evidence>
<dbReference type="InterPro" id="IPR023865">
    <property type="entry name" value="Aliphatic_acid_kinase_CS"/>
</dbReference>
<dbReference type="EMBL" id="JBHTMX010000148">
    <property type="protein sequence ID" value="MFD1332981.1"/>
    <property type="molecule type" value="Genomic_DNA"/>
</dbReference>
<dbReference type="Gene3D" id="3.30.420.40">
    <property type="match status" value="2"/>
</dbReference>
<dbReference type="PANTHER" id="PTHR21060">
    <property type="entry name" value="ACETATE KINASE"/>
    <property type="match status" value="1"/>
</dbReference>
<feature type="binding site" evidence="9">
    <location>
        <position position="9"/>
    </location>
    <ligand>
        <name>Mg(2+)</name>
        <dbReference type="ChEBI" id="CHEBI:18420"/>
    </ligand>
</feature>
<keyword evidence="2 9" id="KW-0963">Cytoplasm</keyword>
<dbReference type="PIRSF" id="PIRSF000722">
    <property type="entry name" value="Acetate_prop_kin"/>
    <property type="match status" value="1"/>
</dbReference>
<dbReference type="RefSeq" id="WP_378776183.1">
    <property type="nucleotide sequence ID" value="NZ_JBHTMX010000148.1"/>
</dbReference>
<keyword evidence="4 9" id="KW-0479">Metal-binding</keyword>
<organism evidence="11 12">
    <name type="scientific">Methylopila musalis</name>
    <dbReference type="NCBI Taxonomy" id="1134781"/>
    <lineage>
        <taxon>Bacteria</taxon>
        <taxon>Pseudomonadati</taxon>
        <taxon>Pseudomonadota</taxon>
        <taxon>Alphaproteobacteria</taxon>
        <taxon>Hyphomicrobiales</taxon>
        <taxon>Methylopilaceae</taxon>
        <taxon>Methylopila</taxon>
    </lineage>
</organism>
<comment type="subunit">
    <text evidence="9">Homodimer.</text>
</comment>
<evidence type="ECO:0000256" key="7">
    <source>
        <dbReference type="ARBA" id="ARBA00022840"/>
    </source>
</evidence>
<dbReference type="PANTHER" id="PTHR21060:SF21">
    <property type="entry name" value="ACETATE KINASE"/>
    <property type="match status" value="1"/>
</dbReference>
<dbReference type="InterPro" id="IPR043129">
    <property type="entry name" value="ATPase_NBD"/>
</dbReference>
<keyword evidence="6 9" id="KW-0418">Kinase</keyword>
<keyword evidence="3 9" id="KW-0808">Transferase</keyword>
<dbReference type="NCBIfam" id="TIGR00016">
    <property type="entry name" value="ackA"/>
    <property type="match status" value="1"/>
</dbReference>
<feature type="binding site" evidence="9">
    <location>
        <position position="89"/>
    </location>
    <ligand>
        <name>substrate</name>
    </ligand>
</feature>
<evidence type="ECO:0000256" key="1">
    <source>
        <dbReference type="ARBA" id="ARBA00008748"/>
    </source>
</evidence>
<evidence type="ECO:0000256" key="8">
    <source>
        <dbReference type="ARBA" id="ARBA00022842"/>
    </source>
</evidence>